<dbReference type="InterPro" id="IPR025737">
    <property type="entry name" value="FApF"/>
</dbReference>
<dbReference type="EMBL" id="JABXWD010000160">
    <property type="protein sequence ID" value="MBV6341865.1"/>
    <property type="molecule type" value="Genomic_DNA"/>
</dbReference>
<dbReference type="RefSeq" id="WP_218252495.1">
    <property type="nucleotide sequence ID" value="NZ_JABXWD010000160.1"/>
</dbReference>
<evidence type="ECO:0000313" key="2">
    <source>
        <dbReference type="EMBL" id="MBV6341865.1"/>
    </source>
</evidence>
<accession>A0ABS6RYZ0</accession>
<dbReference type="Proteomes" id="UP001196980">
    <property type="component" value="Unassembled WGS sequence"/>
</dbReference>
<comment type="caution">
    <text evidence="2">The sequence shown here is derived from an EMBL/GenBank/DDBJ whole genome shotgun (WGS) entry which is preliminary data.</text>
</comment>
<gene>
    <name evidence="2" type="ORF">HWQ67_09735</name>
</gene>
<keyword evidence="1" id="KW-0472">Membrane</keyword>
<sequence>MVRRFIGTRSRLWLYVIVVALLVFGVSGIGFAAHPLITDDAGTQGKGKFQLELTGEYGHDKEDGVTTRETGLAATLTYGIVDPVDIVIGLPYQYIRVKDSEGKIRVDGISDIPLDVKWRFYDNEGLSFALKPGVTFSTGDSEKGLGTGKMTYHVFLIGSKEVKPWAFHVNLGYNRNENKAEERKDIWHASVATTYDVAEKWQLVGNIGIERNPDPGSNNHPTFILGGVIYSPLENLDLSCGFKGGLTRSETDYAIILGLTWRF</sequence>
<proteinExistence type="predicted"/>
<organism evidence="2 3">
    <name type="scientific">Candidatus Magnetobacterium casense</name>
    <dbReference type="NCBI Taxonomy" id="1455061"/>
    <lineage>
        <taxon>Bacteria</taxon>
        <taxon>Pseudomonadati</taxon>
        <taxon>Nitrospirota</taxon>
        <taxon>Thermodesulfovibrionia</taxon>
        <taxon>Thermodesulfovibrionales</taxon>
        <taxon>Candidatus Magnetobacteriaceae</taxon>
        <taxon>Candidatus Magnetobacterium</taxon>
    </lineage>
</organism>
<dbReference type="Pfam" id="PF13557">
    <property type="entry name" value="Phenol_MetA_deg"/>
    <property type="match status" value="1"/>
</dbReference>
<keyword evidence="1" id="KW-0812">Transmembrane</keyword>
<name>A0ABS6RYZ0_9BACT</name>
<dbReference type="SUPFAM" id="SSF56935">
    <property type="entry name" value="Porins"/>
    <property type="match status" value="1"/>
</dbReference>
<reference evidence="2 3" key="1">
    <citation type="journal article" date="2020" name="J Geophys Res Biogeosci">
        <title>Magnetotaxis as an Adaptation to Enable Bacterial Shuttling of Microbial Sulfur and Sulfur Cycling Across Aquatic Oxic#Anoxic Interfaces.</title>
        <authorList>
            <person name="Li J."/>
            <person name="Liu P."/>
            <person name="Wang J."/>
            <person name="Roberts A.P."/>
            <person name="Pan Y."/>
        </authorList>
    </citation>
    <scope>NUCLEOTIDE SEQUENCE [LARGE SCALE GENOMIC DNA]</scope>
    <source>
        <strain evidence="2 3">MYR-1_YQ</strain>
    </source>
</reference>
<feature type="transmembrane region" description="Helical" evidence="1">
    <location>
        <begin position="12"/>
        <end position="33"/>
    </location>
</feature>
<keyword evidence="3" id="KW-1185">Reference proteome</keyword>
<protein>
    <submittedName>
        <fullName evidence="2">Transporter</fullName>
    </submittedName>
</protein>
<evidence type="ECO:0000256" key="1">
    <source>
        <dbReference type="SAM" id="Phobius"/>
    </source>
</evidence>
<evidence type="ECO:0000313" key="3">
    <source>
        <dbReference type="Proteomes" id="UP001196980"/>
    </source>
</evidence>
<keyword evidence="1" id="KW-1133">Transmembrane helix</keyword>